<feature type="compositionally biased region" description="Basic and acidic residues" evidence="2">
    <location>
        <begin position="66"/>
        <end position="81"/>
    </location>
</feature>
<feature type="compositionally biased region" description="Acidic residues" evidence="2">
    <location>
        <begin position="1"/>
        <end position="13"/>
    </location>
</feature>
<keyword evidence="1" id="KW-0175">Coiled coil</keyword>
<sequence>MDDEDDDESEDEAVVPQDSPKAKAKVRKNVSKYDSEIADLPPAERRKALAKLYERNRASRRKRVKSKYEDHPTVKAAKTAKERRAALNKLYASKKKGPSVDCDEAEAPPLLDAVKEERVKKEVVVKQETGLPCEEFSDAEDENIPIQCPMCAEAAQARAESVALREELGSLRSEKDALEKSAANLQTRLAIAERQVVWYENVRDWVSADIESRLGRGHDSEVIPDWLVVQGTGPFHSSMLQICGKEGLLLIAFQQDGAKMMETLAGSPVTADCCSDLLELLKVVPLDAIGNLHAFTEAAVQKFDSILSSEKNLEQRVVDKTRQFMLPEKRSLKDMLVPCNSRCPCCGRLCDNLQPGHTKHTCLGHLPRGFKGNYISDGQKTASTLMCTEMKDAATILYNENGEEKAATWQAHKQKHPSWEFPNQLDSDQAELEGRFLQAWKMVGPRFCEKYGIRFTEHGEQGLLLGAASHYLLILDSSSSMRGGKWSDVEKALGELLEKAHGSQHRFSVIKFNDSAKAPAVYSTSSEILEQLNKGSFSVAIGGCTSFTAAFKCATGLEMPQEDSCCHARTIAVFMSDGEDNRNQEGLDSAMQAFKNAYKQMPMKFYSIAFGNEADEERLQLIAQNMAGEFIQTVDGVELQAAFAEIAQQ</sequence>
<dbReference type="Proteomes" id="UP000604046">
    <property type="component" value="Unassembled WGS sequence"/>
</dbReference>
<comment type="caution">
    <text evidence="4">The sequence shown here is derived from an EMBL/GenBank/DDBJ whole genome shotgun (WGS) entry which is preliminary data.</text>
</comment>
<evidence type="ECO:0000256" key="2">
    <source>
        <dbReference type="SAM" id="MobiDB-lite"/>
    </source>
</evidence>
<name>A0A812JPQ2_9DINO</name>
<proteinExistence type="predicted"/>
<evidence type="ECO:0000256" key="1">
    <source>
        <dbReference type="SAM" id="Coils"/>
    </source>
</evidence>
<feature type="region of interest" description="Disordered" evidence="2">
    <location>
        <begin position="52"/>
        <end position="81"/>
    </location>
</feature>
<feature type="domain" description="VWFA" evidence="3">
    <location>
        <begin position="470"/>
        <end position="646"/>
    </location>
</feature>
<dbReference type="Gene3D" id="3.40.50.410">
    <property type="entry name" value="von Willebrand factor, type A domain"/>
    <property type="match status" value="1"/>
</dbReference>
<dbReference type="InterPro" id="IPR036465">
    <property type="entry name" value="vWFA_dom_sf"/>
</dbReference>
<evidence type="ECO:0000313" key="5">
    <source>
        <dbReference type="Proteomes" id="UP000604046"/>
    </source>
</evidence>
<dbReference type="OrthoDB" id="10036213at2759"/>
<feature type="region of interest" description="Disordered" evidence="2">
    <location>
        <begin position="1"/>
        <end position="30"/>
    </location>
</feature>
<feature type="coiled-coil region" evidence="1">
    <location>
        <begin position="154"/>
        <end position="195"/>
    </location>
</feature>
<evidence type="ECO:0000259" key="3">
    <source>
        <dbReference type="PROSITE" id="PS50234"/>
    </source>
</evidence>
<dbReference type="EMBL" id="CAJNDS010000487">
    <property type="protein sequence ID" value="CAE7211266.1"/>
    <property type="molecule type" value="Genomic_DNA"/>
</dbReference>
<accession>A0A812JPQ2</accession>
<reference evidence="4" key="1">
    <citation type="submission" date="2021-02" db="EMBL/GenBank/DDBJ databases">
        <authorList>
            <person name="Dougan E. K."/>
            <person name="Rhodes N."/>
            <person name="Thang M."/>
            <person name="Chan C."/>
        </authorList>
    </citation>
    <scope>NUCLEOTIDE SEQUENCE</scope>
</reference>
<dbReference type="AlphaFoldDB" id="A0A812JPQ2"/>
<keyword evidence="5" id="KW-1185">Reference proteome</keyword>
<evidence type="ECO:0000313" key="4">
    <source>
        <dbReference type="EMBL" id="CAE7211266.1"/>
    </source>
</evidence>
<dbReference type="InterPro" id="IPR002035">
    <property type="entry name" value="VWF_A"/>
</dbReference>
<dbReference type="CDD" id="cd00198">
    <property type="entry name" value="vWFA"/>
    <property type="match status" value="1"/>
</dbReference>
<dbReference type="Pfam" id="PF00092">
    <property type="entry name" value="VWA"/>
    <property type="match status" value="1"/>
</dbReference>
<dbReference type="PROSITE" id="PS50234">
    <property type="entry name" value="VWFA"/>
    <property type="match status" value="1"/>
</dbReference>
<organism evidence="4 5">
    <name type="scientific">Symbiodinium natans</name>
    <dbReference type="NCBI Taxonomy" id="878477"/>
    <lineage>
        <taxon>Eukaryota</taxon>
        <taxon>Sar</taxon>
        <taxon>Alveolata</taxon>
        <taxon>Dinophyceae</taxon>
        <taxon>Suessiales</taxon>
        <taxon>Symbiodiniaceae</taxon>
        <taxon>Symbiodinium</taxon>
    </lineage>
</organism>
<protein>
    <submittedName>
        <fullName evidence="4">GVINP1 protein</fullName>
    </submittedName>
</protein>
<dbReference type="SMART" id="SM00327">
    <property type="entry name" value="VWA"/>
    <property type="match status" value="1"/>
</dbReference>
<gene>
    <name evidence="4" type="primary">GVINP1</name>
    <name evidence="4" type="ORF">SNAT2548_LOCUS7090</name>
</gene>
<dbReference type="SUPFAM" id="SSF53300">
    <property type="entry name" value="vWA-like"/>
    <property type="match status" value="1"/>
</dbReference>